<evidence type="ECO:0000313" key="1">
    <source>
        <dbReference type="EMBL" id="EYB99387.1"/>
    </source>
</evidence>
<proteinExistence type="predicted"/>
<name>A0A016T9N0_9BILA</name>
<gene>
    <name evidence="1" type="primary">Acey_s0123.g1177</name>
    <name evidence="1" type="ORF">Y032_0123g1177</name>
</gene>
<dbReference type="EMBL" id="JARK01001459">
    <property type="protein sequence ID" value="EYB99387.1"/>
    <property type="molecule type" value="Genomic_DNA"/>
</dbReference>
<dbReference type="AlphaFoldDB" id="A0A016T9N0"/>
<evidence type="ECO:0000313" key="2">
    <source>
        <dbReference type="Proteomes" id="UP000024635"/>
    </source>
</evidence>
<organism evidence="1 2">
    <name type="scientific">Ancylostoma ceylanicum</name>
    <dbReference type="NCBI Taxonomy" id="53326"/>
    <lineage>
        <taxon>Eukaryota</taxon>
        <taxon>Metazoa</taxon>
        <taxon>Ecdysozoa</taxon>
        <taxon>Nematoda</taxon>
        <taxon>Chromadorea</taxon>
        <taxon>Rhabditida</taxon>
        <taxon>Rhabditina</taxon>
        <taxon>Rhabditomorpha</taxon>
        <taxon>Strongyloidea</taxon>
        <taxon>Ancylostomatidae</taxon>
        <taxon>Ancylostomatinae</taxon>
        <taxon>Ancylostoma</taxon>
    </lineage>
</organism>
<dbReference type="Proteomes" id="UP000024635">
    <property type="component" value="Unassembled WGS sequence"/>
</dbReference>
<sequence>MCESAGFSYKHFSSWDPYDYSSRSRITKIGTRAEMIEEDEFSSTSRGATGAEVVVAADAGSAAAGCLAAGSFEITLVLSGMSYWKN</sequence>
<reference evidence="2" key="1">
    <citation type="journal article" date="2015" name="Nat. Genet.">
        <title>The genome and transcriptome of the zoonotic hookworm Ancylostoma ceylanicum identify infection-specific gene families.</title>
        <authorList>
            <person name="Schwarz E.M."/>
            <person name="Hu Y."/>
            <person name="Antoshechkin I."/>
            <person name="Miller M.M."/>
            <person name="Sternberg P.W."/>
            <person name="Aroian R.V."/>
        </authorList>
    </citation>
    <scope>NUCLEOTIDE SEQUENCE</scope>
    <source>
        <strain evidence="2">HY135</strain>
    </source>
</reference>
<comment type="caution">
    <text evidence="1">The sequence shown here is derived from an EMBL/GenBank/DDBJ whole genome shotgun (WGS) entry which is preliminary data.</text>
</comment>
<accession>A0A016T9N0</accession>
<keyword evidence="2" id="KW-1185">Reference proteome</keyword>
<protein>
    <submittedName>
        <fullName evidence="1">Uncharacterized protein</fullName>
    </submittedName>
</protein>